<keyword evidence="2" id="KW-1185">Reference proteome</keyword>
<organism evidence="1 2">
    <name type="scientific">Aquiflexum gelatinilyticum</name>
    <dbReference type="NCBI Taxonomy" id="2961943"/>
    <lineage>
        <taxon>Bacteria</taxon>
        <taxon>Pseudomonadati</taxon>
        <taxon>Bacteroidota</taxon>
        <taxon>Cytophagia</taxon>
        <taxon>Cytophagales</taxon>
        <taxon>Cyclobacteriaceae</taxon>
        <taxon>Aquiflexum</taxon>
    </lineage>
</organism>
<name>A0A9X2P3N8_9BACT</name>
<dbReference type="AlphaFoldDB" id="A0A9X2P3N8"/>
<dbReference type="PROSITE" id="PS51257">
    <property type="entry name" value="PROKAR_LIPOPROTEIN"/>
    <property type="match status" value="1"/>
</dbReference>
<gene>
    <name evidence="1" type="ORF">NU887_09715</name>
</gene>
<accession>A0A9X2P3N8</accession>
<protein>
    <submittedName>
        <fullName evidence="1">Uncharacterized protein</fullName>
    </submittedName>
</protein>
<proteinExistence type="predicted"/>
<dbReference type="Proteomes" id="UP001142175">
    <property type="component" value="Unassembled WGS sequence"/>
</dbReference>
<sequence length="140" mass="15828">MQRNFLILILGLFLTFSCDEKFNCEDFTLGTPFVVKAGEINQDCPGQLSITLVRVENDSRCPSNANCVWAGNAEVVFIFRNGDEETEFTLDTNASMQGSENEKEVLGYSIKLNRLTPYPEISMQIKEKDYRADITITKVI</sequence>
<evidence type="ECO:0000313" key="1">
    <source>
        <dbReference type="EMBL" id="MCR9015311.1"/>
    </source>
</evidence>
<evidence type="ECO:0000313" key="2">
    <source>
        <dbReference type="Proteomes" id="UP001142175"/>
    </source>
</evidence>
<comment type="caution">
    <text evidence="1">The sequence shown here is derived from an EMBL/GenBank/DDBJ whole genome shotgun (WGS) entry which is preliminary data.</text>
</comment>
<dbReference type="RefSeq" id="WP_258423168.1">
    <property type="nucleotide sequence ID" value="NZ_JANSUY010000005.1"/>
</dbReference>
<dbReference type="EMBL" id="JANSUY010000005">
    <property type="protein sequence ID" value="MCR9015311.1"/>
    <property type="molecule type" value="Genomic_DNA"/>
</dbReference>
<reference evidence="1" key="1">
    <citation type="submission" date="2022-08" db="EMBL/GenBank/DDBJ databases">
        <authorList>
            <person name="Zhang D."/>
        </authorList>
    </citation>
    <scope>NUCLEOTIDE SEQUENCE</scope>
    <source>
        <strain evidence="1">XJ19-11</strain>
    </source>
</reference>